<evidence type="ECO:0000256" key="2">
    <source>
        <dbReference type="ARBA" id="ARBA00022598"/>
    </source>
</evidence>
<keyword evidence="7" id="KW-1185">Reference proteome</keyword>
<evidence type="ECO:0000259" key="5">
    <source>
        <dbReference type="Pfam" id="PF13193"/>
    </source>
</evidence>
<dbReference type="PANTHER" id="PTHR43201">
    <property type="entry name" value="ACYL-COA SYNTHETASE"/>
    <property type="match status" value="1"/>
</dbReference>
<name>A0ABP8PHW0_9ACTN</name>
<dbReference type="Proteomes" id="UP001500503">
    <property type="component" value="Unassembled WGS sequence"/>
</dbReference>
<feature type="domain" description="AMP-dependent synthetase/ligase" evidence="4">
    <location>
        <begin position="7"/>
        <end position="363"/>
    </location>
</feature>
<dbReference type="Pfam" id="PF13193">
    <property type="entry name" value="AMP-binding_C"/>
    <property type="match status" value="1"/>
</dbReference>
<protein>
    <submittedName>
        <fullName evidence="6">Acyl-CoA synthetase</fullName>
    </submittedName>
</protein>
<dbReference type="InterPro" id="IPR042099">
    <property type="entry name" value="ANL_N_sf"/>
</dbReference>
<dbReference type="PANTHER" id="PTHR43201:SF5">
    <property type="entry name" value="MEDIUM-CHAIN ACYL-COA LIGASE ACSF2, MITOCHONDRIAL"/>
    <property type="match status" value="1"/>
</dbReference>
<evidence type="ECO:0000313" key="6">
    <source>
        <dbReference type="EMBL" id="GAA4487802.1"/>
    </source>
</evidence>
<proteinExistence type="inferred from homology"/>
<gene>
    <name evidence="6" type="ORF">GCM10023191_016230</name>
</gene>
<evidence type="ECO:0000259" key="4">
    <source>
        <dbReference type="Pfam" id="PF00501"/>
    </source>
</evidence>
<dbReference type="InterPro" id="IPR025110">
    <property type="entry name" value="AMP-bd_C"/>
</dbReference>
<dbReference type="Gene3D" id="3.30.300.30">
    <property type="match status" value="1"/>
</dbReference>
<dbReference type="PROSITE" id="PS00455">
    <property type="entry name" value="AMP_BINDING"/>
    <property type="match status" value="1"/>
</dbReference>
<feature type="domain" description="AMP-binding enzyme C-terminal" evidence="5">
    <location>
        <begin position="419"/>
        <end position="497"/>
    </location>
</feature>
<evidence type="ECO:0000313" key="7">
    <source>
        <dbReference type="Proteomes" id="UP001500503"/>
    </source>
</evidence>
<evidence type="ECO:0000256" key="3">
    <source>
        <dbReference type="SAM" id="MobiDB-lite"/>
    </source>
</evidence>
<dbReference type="InterPro" id="IPR000873">
    <property type="entry name" value="AMP-dep_synth/lig_dom"/>
</dbReference>
<feature type="region of interest" description="Disordered" evidence="3">
    <location>
        <begin position="509"/>
        <end position="539"/>
    </location>
</feature>
<dbReference type="Gene3D" id="3.40.50.12780">
    <property type="entry name" value="N-terminal domain of ligase-like"/>
    <property type="match status" value="1"/>
</dbReference>
<comment type="caution">
    <text evidence="6">The sequence shown here is derived from an EMBL/GenBank/DDBJ whole genome shotgun (WGS) entry which is preliminary data.</text>
</comment>
<evidence type="ECO:0000256" key="1">
    <source>
        <dbReference type="ARBA" id="ARBA00006432"/>
    </source>
</evidence>
<dbReference type="RefSeq" id="WP_345459417.1">
    <property type="nucleotide sequence ID" value="NZ_BAABHF010000012.1"/>
</dbReference>
<accession>A0ABP8PHW0</accession>
<dbReference type="InterPro" id="IPR020845">
    <property type="entry name" value="AMP-binding_CS"/>
</dbReference>
<sequence length="539" mass="59448">MGSLGFWRLAANDPGRVAAVDPDGTTYTAGELLARANRLVHGLRDLGLRPGDGICGLVPNGVDGLVLYLAALQAGWYYTPINWHLTGPEIAYIVADSEAKAFFVHERYAAQGVPGAAETDERRRFAIAGELPGFRPLDDLVDGRPDTLPDERTAGATMHYTSGTTGRPKGVRRALSGIDPDDSAELMTFLLTFFGFTPGPPNAHLVTSPSYHTAVTQFGGSALHMGHTLVYMDQWDAEETLRLIERYRITSTHMVPTHFKRLLTLPREVRERYDVSSMRWAIHAAAPCPVPIKQAMLDWWGDCIWEYYAATEGGGTIASPQDWREHPGTVGKAWPISELLIVDDDGAEVPAGTPGTIYMKMAGIEFEYKGDEEKTKASRLKDHFTVGDIGYLTEDGFLFLSDRKADLIISGGANIYPAEIENEIMVHPKVADVAVFGIPDEDWGEQIKAVVEPAAGVPPGPELAEEILASLDGRLARMKWPKSFDFVEHMPREPNGKLLKRRLRDPYWKDRDLSGEPTSERSGGEGRTPAERTRREARP</sequence>
<dbReference type="Pfam" id="PF00501">
    <property type="entry name" value="AMP-binding"/>
    <property type="match status" value="1"/>
</dbReference>
<keyword evidence="2" id="KW-0436">Ligase</keyword>
<dbReference type="InterPro" id="IPR045851">
    <property type="entry name" value="AMP-bd_C_sf"/>
</dbReference>
<dbReference type="EMBL" id="BAABHF010000012">
    <property type="protein sequence ID" value="GAA4487802.1"/>
    <property type="molecule type" value="Genomic_DNA"/>
</dbReference>
<dbReference type="SUPFAM" id="SSF56801">
    <property type="entry name" value="Acetyl-CoA synthetase-like"/>
    <property type="match status" value="1"/>
</dbReference>
<organism evidence="6 7">
    <name type="scientific">Actinoallomurus oryzae</name>
    <dbReference type="NCBI Taxonomy" id="502180"/>
    <lineage>
        <taxon>Bacteria</taxon>
        <taxon>Bacillati</taxon>
        <taxon>Actinomycetota</taxon>
        <taxon>Actinomycetes</taxon>
        <taxon>Streptosporangiales</taxon>
        <taxon>Thermomonosporaceae</taxon>
        <taxon>Actinoallomurus</taxon>
    </lineage>
</organism>
<reference evidence="7" key="1">
    <citation type="journal article" date="2019" name="Int. J. Syst. Evol. Microbiol.">
        <title>The Global Catalogue of Microorganisms (GCM) 10K type strain sequencing project: providing services to taxonomists for standard genome sequencing and annotation.</title>
        <authorList>
            <consortium name="The Broad Institute Genomics Platform"/>
            <consortium name="The Broad Institute Genome Sequencing Center for Infectious Disease"/>
            <person name="Wu L."/>
            <person name="Ma J."/>
        </authorList>
    </citation>
    <scope>NUCLEOTIDE SEQUENCE [LARGE SCALE GENOMIC DNA]</scope>
    <source>
        <strain evidence="7">JCM 17933</strain>
    </source>
</reference>
<comment type="similarity">
    <text evidence="1">Belongs to the ATP-dependent AMP-binding enzyme family.</text>
</comment>